<dbReference type="InterPro" id="IPR032719">
    <property type="entry name" value="WbsX"/>
</dbReference>
<name>A0A6P1MCE8_9BACT</name>
<accession>A0A6P1MCE8</accession>
<evidence type="ECO:0000313" key="2">
    <source>
        <dbReference type="Proteomes" id="UP000464954"/>
    </source>
</evidence>
<organism evidence="1 2">
    <name type="scientific">Tichowtungia aerotolerans</name>
    <dbReference type="NCBI Taxonomy" id="2697043"/>
    <lineage>
        <taxon>Bacteria</taxon>
        <taxon>Pseudomonadati</taxon>
        <taxon>Kiritimatiellota</taxon>
        <taxon>Tichowtungiia</taxon>
        <taxon>Tichowtungiales</taxon>
        <taxon>Tichowtungiaceae</taxon>
        <taxon>Tichowtungia</taxon>
    </lineage>
</organism>
<proteinExistence type="predicted"/>
<dbReference type="AlphaFoldDB" id="A0A6P1MCE8"/>
<dbReference type="Pfam" id="PF14307">
    <property type="entry name" value="Glyco_tran_WbsX"/>
    <property type="match status" value="1"/>
</dbReference>
<keyword evidence="2" id="KW-1185">Reference proteome</keyword>
<dbReference type="Gene3D" id="3.20.20.80">
    <property type="entry name" value="Glycosidases"/>
    <property type="match status" value="1"/>
</dbReference>
<evidence type="ECO:0000313" key="1">
    <source>
        <dbReference type="EMBL" id="QHI70783.1"/>
    </source>
</evidence>
<reference evidence="1 2" key="1">
    <citation type="submission" date="2020-01" db="EMBL/GenBank/DDBJ databases">
        <title>Ponticoccus aerotolerans gen. nov., sp. nov., an anaerobic bacterium and proposal of Ponticoccusceae fam. nov., Ponticoccusles ord. nov. and Ponticoccuse classis nov. in the phylum Kiritimatiellaeota.</title>
        <authorList>
            <person name="Zhou L.Y."/>
            <person name="Du Z.J."/>
        </authorList>
    </citation>
    <scope>NUCLEOTIDE SEQUENCE [LARGE SCALE GENOMIC DNA]</scope>
    <source>
        <strain evidence="1 2">S-5007</strain>
    </source>
</reference>
<dbReference type="PANTHER" id="PTHR41244">
    <property type="entry name" value="RHAMNAN SYNTHESIS F"/>
    <property type="match status" value="1"/>
</dbReference>
<gene>
    <name evidence="1" type="ORF">GT409_15490</name>
</gene>
<dbReference type="CDD" id="cd11579">
    <property type="entry name" value="Glyco_tran_WbsX"/>
    <property type="match status" value="1"/>
</dbReference>
<protein>
    <recommendedName>
        <fullName evidence="3">Glycosyltransferase WbsX</fullName>
    </recommendedName>
</protein>
<sequence>MNSEELVGMDVAVYYFPNYHRDARNETLHGPGWSEWDLVKRAEPRFPGHEQPKVPLWGFDDEANPESMALRIDAAADYGVNTFIFDWYWYNDGPFLQRALEDGFLNASNNDRMKFAIMWANHDWIDIHPAKIETADVESSAKLLYPGAVTPETFDRIIEHCIETYFKHPSYWLMDGCPYFSIYELTKLMAGFGSVGETRRCLDRFRIAVKDAGFPDLHLNAIVWNNPILPGETSASDPYDLIQALGFDSVNSYVWIHHANLPDFPVNDYSVIEKQYFEYWDKAKQSCPVPYYPNLTMGWDPSPRTVQSDRYLHRGYPFTPVVTGNSPEAFKKAAQKIRTQMEQMDLPNPFISINAWNEWTEGSYIEPDEKNGYGYLEAIRDVFGATEKRVFNEAVLV</sequence>
<dbReference type="KEGG" id="taer:GT409_15490"/>
<dbReference type="PANTHER" id="PTHR41244:SF1">
    <property type="entry name" value="GLYCOSYLTRANSFERASE"/>
    <property type="match status" value="1"/>
</dbReference>
<dbReference type="EMBL" id="CP047593">
    <property type="protein sequence ID" value="QHI70783.1"/>
    <property type="molecule type" value="Genomic_DNA"/>
</dbReference>
<dbReference type="Proteomes" id="UP000464954">
    <property type="component" value="Chromosome"/>
</dbReference>
<evidence type="ECO:0008006" key="3">
    <source>
        <dbReference type="Google" id="ProtNLM"/>
    </source>
</evidence>
<dbReference type="RefSeq" id="WP_160629955.1">
    <property type="nucleotide sequence ID" value="NZ_CP047593.1"/>
</dbReference>